<proteinExistence type="predicted"/>
<keyword evidence="1" id="KW-0812">Transmembrane</keyword>
<evidence type="ECO:0000256" key="1">
    <source>
        <dbReference type="SAM" id="Phobius"/>
    </source>
</evidence>
<protein>
    <submittedName>
        <fullName evidence="2">Uncharacterized protein</fullName>
    </submittedName>
</protein>
<evidence type="ECO:0000313" key="2">
    <source>
        <dbReference type="EMBL" id="VEL21434.1"/>
    </source>
</evidence>
<dbReference type="EMBL" id="CAAALY010051330">
    <property type="protein sequence ID" value="VEL21434.1"/>
    <property type="molecule type" value="Genomic_DNA"/>
</dbReference>
<keyword evidence="1" id="KW-0472">Membrane</keyword>
<sequence length="141" mass="15986">MDDRLSITSQADTATRCHIFPLNLLKVVVAISMTMALCSMFFGMFSFGWSAWILMEPAIASPNQVFGIRRTVGAIYLCLDEPTTNPCMFTFIHVSYASHVHKYRLISIIKVIVDYYQVDVGTSTPYRLEDRDFKGTINTDL</sequence>
<reference evidence="2" key="1">
    <citation type="submission" date="2018-11" db="EMBL/GenBank/DDBJ databases">
        <authorList>
            <consortium name="Pathogen Informatics"/>
        </authorList>
    </citation>
    <scope>NUCLEOTIDE SEQUENCE</scope>
</reference>
<dbReference type="AlphaFoldDB" id="A0A3S5A6T2"/>
<feature type="transmembrane region" description="Helical" evidence="1">
    <location>
        <begin position="28"/>
        <end position="54"/>
    </location>
</feature>
<dbReference type="Proteomes" id="UP000784294">
    <property type="component" value="Unassembled WGS sequence"/>
</dbReference>
<gene>
    <name evidence="2" type="ORF">PXEA_LOCUS14874</name>
</gene>
<organism evidence="2 3">
    <name type="scientific">Protopolystoma xenopodis</name>
    <dbReference type="NCBI Taxonomy" id="117903"/>
    <lineage>
        <taxon>Eukaryota</taxon>
        <taxon>Metazoa</taxon>
        <taxon>Spiralia</taxon>
        <taxon>Lophotrochozoa</taxon>
        <taxon>Platyhelminthes</taxon>
        <taxon>Monogenea</taxon>
        <taxon>Polyopisthocotylea</taxon>
        <taxon>Polystomatidea</taxon>
        <taxon>Polystomatidae</taxon>
        <taxon>Protopolystoma</taxon>
    </lineage>
</organism>
<comment type="caution">
    <text evidence="2">The sequence shown here is derived from an EMBL/GenBank/DDBJ whole genome shotgun (WGS) entry which is preliminary data.</text>
</comment>
<keyword evidence="1" id="KW-1133">Transmembrane helix</keyword>
<evidence type="ECO:0000313" key="3">
    <source>
        <dbReference type="Proteomes" id="UP000784294"/>
    </source>
</evidence>
<keyword evidence="3" id="KW-1185">Reference proteome</keyword>
<name>A0A3S5A6T2_9PLAT</name>
<accession>A0A3S5A6T2</accession>